<feature type="transmembrane region" description="Helical" evidence="1">
    <location>
        <begin position="79"/>
        <end position="99"/>
    </location>
</feature>
<keyword evidence="3" id="KW-1185">Reference proteome</keyword>
<dbReference type="EMBL" id="KL142376">
    <property type="protein sequence ID" value="KDR77490.1"/>
    <property type="molecule type" value="Genomic_DNA"/>
</dbReference>
<feature type="transmembrane region" description="Helical" evidence="1">
    <location>
        <begin position="6"/>
        <end position="26"/>
    </location>
</feature>
<dbReference type="AlphaFoldDB" id="A0A067T2V6"/>
<accession>A0A067T2V6</accession>
<dbReference type="OrthoDB" id="3341077at2759"/>
<keyword evidence="1" id="KW-0472">Membrane</keyword>
<protein>
    <submittedName>
        <fullName evidence="2">Uncharacterized protein</fullName>
    </submittedName>
</protein>
<reference evidence="3" key="1">
    <citation type="journal article" date="2014" name="Proc. Natl. Acad. Sci. U.S.A.">
        <title>Extensive sampling of basidiomycete genomes demonstrates inadequacy of the white-rot/brown-rot paradigm for wood decay fungi.</title>
        <authorList>
            <person name="Riley R."/>
            <person name="Salamov A.A."/>
            <person name="Brown D.W."/>
            <person name="Nagy L.G."/>
            <person name="Floudas D."/>
            <person name="Held B.W."/>
            <person name="Levasseur A."/>
            <person name="Lombard V."/>
            <person name="Morin E."/>
            <person name="Otillar R."/>
            <person name="Lindquist E.A."/>
            <person name="Sun H."/>
            <person name="LaButti K.M."/>
            <person name="Schmutz J."/>
            <person name="Jabbour D."/>
            <person name="Luo H."/>
            <person name="Baker S.E."/>
            <person name="Pisabarro A.G."/>
            <person name="Walton J.D."/>
            <person name="Blanchette R.A."/>
            <person name="Henrissat B."/>
            <person name="Martin F."/>
            <person name="Cullen D."/>
            <person name="Hibbett D.S."/>
            <person name="Grigoriev I.V."/>
        </authorList>
    </citation>
    <scope>NUCLEOTIDE SEQUENCE [LARGE SCALE GENOMIC DNA]</scope>
    <source>
        <strain evidence="3">CBS 339.88</strain>
    </source>
</reference>
<evidence type="ECO:0000313" key="2">
    <source>
        <dbReference type="EMBL" id="KDR77490.1"/>
    </source>
</evidence>
<sequence length="279" mass="31089">MAVGSFSISLAVNAIVTSLLVLKIVLLHRELGGSGLRTEGMYELRPLISIIIESGMFTFVAQTIWVVFVRLEIDGNTGFGAVISPTTMIYGITPTIVLVRAAMGRSYDLTVIRSAIEFSPQQGNTNNSVADVSFGAHMGARRDTGFSCGRRVPDTKQVEQEEPGHELHTIRQVVNDVRSGTTYTRAIEYLRGAAENRRLIPEAVPICSRKLRNGIPKMAVQCHIEDIPCRIERLIASAKRTPAVIYFISIFYLTKYTPKLELRTENRPRVKLEKWPMPV</sequence>
<evidence type="ECO:0000256" key="1">
    <source>
        <dbReference type="SAM" id="Phobius"/>
    </source>
</evidence>
<name>A0A067T2V6_GALM3</name>
<keyword evidence="1" id="KW-0812">Transmembrane</keyword>
<organism evidence="2 3">
    <name type="scientific">Galerina marginata (strain CBS 339.88)</name>
    <dbReference type="NCBI Taxonomy" id="685588"/>
    <lineage>
        <taxon>Eukaryota</taxon>
        <taxon>Fungi</taxon>
        <taxon>Dikarya</taxon>
        <taxon>Basidiomycota</taxon>
        <taxon>Agaricomycotina</taxon>
        <taxon>Agaricomycetes</taxon>
        <taxon>Agaricomycetidae</taxon>
        <taxon>Agaricales</taxon>
        <taxon>Agaricineae</taxon>
        <taxon>Strophariaceae</taxon>
        <taxon>Galerina</taxon>
    </lineage>
</organism>
<keyword evidence="1" id="KW-1133">Transmembrane helix</keyword>
<proteinExistence type="predicted"/>
<dbReference type="HOGENOM" id="CLU_997637_0_0_1"/>
<evidence type="ECO:0000313" key="3">
    <source>
        <dbReference type="Proteomes" id="UP000027222"/>
    </source>
</evidence>
<feature type="transmembrane region" description="Helical" evidence="1">
    <location>
        <begin position="47"/>
        <end position="67"/>
    </location>
</feature>
<dbReference type="Proteomes" id="UP000027222">
    <property type="component" value="Unassembled WGS sequence"/>
</dbReference>
<gene>
    <name evidence="2" type="ORF">GALMADRAFT_1326228</name>
</gene>